<dbReference type="OrthoDB" id="4658at10239"/>
<dbReference type="GeneID" id="23680083"/>
<evidence type="ECO:0000313" key="2">
    <source>
        <dbReference type="Proteomes" id="UP000201872"/>
    </source>
</evidence>
<dbReference type="RefSeq" id="YP_009125301.1">
    <property type="nucleotide sequence ID" value="NC_026596.1"/>
</dbReference>
<keyword evidence="2" id="KW-1185">Reference proteome</keyword>
<evidence type="ECO:0008006" key="3">
    <source>
        <dbReference type="Google" id="ProtNLM"/>
    </source>
</evidence>
<proteinExistence type="predicted"/>
<reference evidence="1 2" key="1">
    <citation type="submission" date="2014-06" db="EMBL/GenBank/DDBJ databases">
        <authorList>
            <person name="Karssen M.P."/>
            <person name="Best A."/>
            <person name="Stukey J."/>
            <person name="D'Addario T.J."/>
            <person name="Day A.S."/>
            <person name="Deeg C.E."/>
            <person name="Johnson L.E."/>
            <person name="Leonard B.R."/>
            <person name="Neilands D.A."/>
            <person name="Owens N.D."/>
            <person name="Schuman J.A."/>
            <person name="Stukel M.G."/>
            <person name="Tans L.M."/>
            <person name="Thomas M.K."/>
            <person name="Ulmer M.R."/>
            <person name="VanWynen C.M."/>
            <person name="Vessells D.W."/>
            <person name="Viveen V.D."/>
            <person name="Weiss M.P."/>
            <person name="Anders K.R."/>
            <person name="Braun M.A."/>
            <person name="Delesalle V.A."/>
            <person name="Hughes L.E."/>
            <person name="Ware V.C."/>
            <person name="Bradley K.W."/>
            <person name="Barker L.P."/>
            <person name="Asai D.J."/>
            <person name="Bowman C.A."/>
            <person name="Russell D.A."/>
            <person name="Pope W.H."/>
            <person name="Jacobs-Sera D."/>
            <person name="Hendrix R.W."/>
            <person name="Hatfull G.F."/>
        </authorList>
    </citation>
    <scope>NUCLEOTIDE SEQUENCE [LARGE SCALE GENOMIC DNA]</scope>
</reference>
<dbReference type="Proteomes" id="UP000201872">
    <property type="component" value="Segment"/>
</dbReference>
<sequence length="387" mass="38924">MSVAVGWWAESHVSFGVTLTPEVGFHYGGPKLEFGVTLTPEVGMAAVAHNRVGFGLSVPISLGMGAASHSKASFGLVLTPYIAMRGPAAFEPVFPSEDLYPSVSLFPTPRAQSPGFGLSFTPSLGFEAAPKFARSFGIELDPQVGMGTALGFAKGFGLELFPQVGMSGAERYYREFGLELTLAIGMGGEGNNGVMAQYDAIGTGAGGFGSVSAFSFTAAAGADVFVVICQDRSGAFTGAVSYGGVAMNLVTSAAHNNSAGNGGVSVYRLAGAGSGSAKTVSVGSGSGWMIANAVSFTDVRPSVSASINTGSGSVASQSVTLSAPVGLQVFSGGNAGGPTTTFSGFTGVTNRYNVKQTGGILAINTVSTSGSVSASTNNPWAAVFIDL</sequence>
<gene>
    <name evidence="1" type="ORF">PBI_INVENTUM_20</name>
</gene>
<organism evidence="1 2">
    <name type="scientific">Mycobacterium phage Inventum</name>
    <dbReference type="NCBI Taxonomy" id="1527580"/>
    <lineage>
        <taxon>Viruses</taxon>
        <taxon>Duplodnaviria</taxon>
        <taxon>Heunggongvirae</taxon>
        <taxon>Uroviricota</taxon>
        <taxon>Caudoviricetes</taxon>
        <taxon>Gracegardnervirinae</taxon>
        <taxon>Cheoctovirus</taxon>
        <taxon>Cheoctovirus inventum</taxon>
    </lineage>
</organism>
<dbReference type="EMBL" id="KM066034">
    <property type="protein sequence ID" value="AIK67635.1"/>
    <property type="molecule type" value="Genomic_DNA"/>
</dbReference>
<evidence type="ECO:0000313" key="1">
    <source>
        <dbReference type="EMBL" id="AIK67635.1"/>
    </source>
</evidence>
<protein>
    <recommendedName>
        <fullName evidence="3">Minor tail protein</fullName>
    </recommendedName>
</protein>
<dbReference type="KEGG" id="vg:23680083"/>
<accession>A0A076YKD2</accession>
<name>A0A076YKD2_9CAUD</name>